<dbReference type="GO" id="GO:0006644">
    <property type="term" value="P:phospholipid metabolic process"/>
    <property type="evidence" value="ECO:0007669"/>
    <property type="project" value="InterPro"/>
</dbReference>
<evidence type="ECO:0000256" key="2">
    <source>
        <dbReference type="ARBA" id="ARBA00008816"/>
    </source>
</evidence>
<dbReference type="OrthoDB" id="8907274at2759"/>
<dbReference type="FunCoup" id="A0A066VTZ4">
    <property type="interactions" value="50"/>
</dbReference>
<dbReference type="InParanoid" id="A0A066VTZ4"/>
<comment type="subcellular location">
    <subcellularLocation>
        <location evidence="1">Membrane</location>
        <topology evidence="1">Multi-pass membrane protein</topology>
    </subcellularLocation>
</comment>
<feature type="transmembrane region" description="Helical" evidence="7">
    <location>
        <begin position="192"/>
        <end position="210"/>
    </location>
</feature>
<comment type="caution">
    <text evidence="9">The sequence shown here is derived from an EMBL/GenBank/DDBJ whole genome shotgun (WGS) entry which is preliminary data.</text>
</comment>
<dbReference type="InterPro" id="IPR000326">
    <property type="entry name" value="PAP2/HPO"/>
</dbReference>
<dbReference type="PANTHER" id="PTHR10165:SF35">
    <property type="entry name" value="RE23632P"/>
    <property type="match status" value="1"/>
</dbReference>
<evidence type="ECO:0000313" key="9">
    <source>
        <dbReference type="EMBL" id="KDN44931.1"/>
    </source>
</evidence>
<organism evidence="9 10">
    <name type="scientific">Tilletiaria anomala (strain ATCC 24038 / CBS 436.72 / UBC 951)</name>
    <dbReference type="NCBI Taxonomy" id="1037660"/>
    <lineage>
        <taxon>Eukaryota</taxon>
        <taxon>Fungi</taxon>
        <taxon>Dikarya</taxon>
        <taxon>Basidiomycota</taxon>
        <taxon>Ustilaginomycotina</taxon>
        <taxon>Exobasidiomycetes</taxon>
        <taxon>Georgefischeriales</taxon>
        <taxon>Tilletiariaceae</taxon>
        <taxon>Tilletiaria</taxon>
    </lineage>
</organism>
<dbReference type="SMART" id="SM00014">
    <property type="entry name" value="acidPPc"/>
    <property type="match status" value="1"/>
</dbReference>
<feature type="transmembrane region" description="Helical" evidence="7">
    <location>
        <begin position="88"/>
        <end position="109"/>
    </location>
</feature>
<proteinExistence type="inferred from homology"/>
<keyword evidence="10" id="KW-1185">Reference proteome</keyword>
<evidence type="ECO:0000256" key="7">
    <source>
        <dbReference type="SAM" id="Phobius"/>
    </source>
</evidence>
<sequence>MTLFSDAAQRGWLPGGQGSDLQWSRNQPRMSRERRAKVIIAYLPDWVLTILLAGVLAIINKAHGFRREFSLTDTSLQHTYAVTERVPVWLLVVTTVIIPIVLIAFIGLVTCRSFWDCHAGLLGLILAHALTVTATTIIKVTVGRPRPDVIDRCQPPGEASNASPYGLVTDAICTRPVDSSIITDGFRSFPSGHSSTAFAGMAFLSLYLAGKVRLFDHRGHAASAWLVFFPMIGATLIAISRLEDYRHHPTDVIAGGILGTIISTTIYHLYYPPLWDRRCQKPWAPRIPRQTLPSNELEAEGLAAEPYHEHASDSAGGAQCVTSTDGLPTISPHGAPVQPYSHPITP</sequence>
<evidence type="ECO:0000259" key="8">
    <source>
        <dbReference type="SMART" id="SM00014"/>
    </source>
</evidence>
<keyword evidence="9" id="KW-0575">Peroxidase</keyword>
<dbReference type="AlphaFoldDB" id="A0A066VTZ4"/>
<dbReference type="STRING" id="1037660.A0A066VTZ4"/>
<dbReference type="SUPFAM" id="SSF48317">
    <property type="entry name" value="Acid phosphatase/Vanadium-dependent haloperoxidase"/>
    <property type="match status" value="1"/>
</dbReference>
<accession>A0A066VTZ4</accession>
<evidence type="ECO:0000256" key="1">
    <source>
        <dbReference type="ARBA" id="ARBA00004141"/>
    </source>
</evidence>
<dbReference type="InterPro" id="IPR043216">
    <property type="entry name" value="PAP-like"/>
</dbReference>
<keyword evidence="9" id="KW-0560">Oxidoreductase</keyword>
<feature type="transmembrane region" description="Helical" evidence="7">
    <location>
        <begin position="252"/>
        <end position="271"/>
    </location>
</feature>
<dbReference type="Proteomes" id="UP000027361">
    <property type="component" value="Unassembled WGS sequence"/>
</dbReference>
<protein>
    <submittedName>
        <fullName evidence="9">Acid phosphatase/Vanadium-dependent haloperoxidase</fullName>
    </submittedName>
</protein>
<reference evidence="9 10" key="1">
    <citation type="submission" date="2014-05" db="EMBL/GenBank/DDBJ databases">
        <title>Draft genome sequence of a rare smut relative, Tilletiaria anomala UBC 951.</title>
        <authorList>
            <consortium name="DOE Joint Genome Institute"/>
            <person name="Toome M."/>
            <person name="Kuo A."/>
            <person name="Henrissat B."/>
            <person name="Lipzen A."/>
            <person name="Tritt A."/>
            <person name="Yoshinaga Y."/>
            <person name="Zane M."/>
            <person name="Barry K."/>
            <person name="Grigoriev I.V."/>
            <person name="Spatafora J.W."/>
            <person name="Aimea M.C."/>
        </authorList>
    </citation>
    <scope>NUCLEOTIDE SEQUENCE [LARGE SCALE GENOMIC DNA]</scope>
    <source>
        <strain evidence="9 10">UBC 951</strain>
    </source>
</reference>
<evidence type="ECO:0000313" key="10">
    <source>
        <dbReference type="Proteomes" id="UP000027361"/>
    </source>
</evidence>
<evidence type="ECO:0000256" key="4">
    <source>
        <dbReference type="ARBA" id="ARBA00022989"/>
    </source>
</evidence>
<keyword evidence="5 7" id="KW-0472">Membrane</keyword>
<dbReference type="GO" id="GO:0046839">
    <property type="term" value="P:phospholipid dephosphorylation"/>
    <property type="evidence" value="ECO:0007669"/>
    <property type="project" value="TreeGrafter"/>
</dbReference>
<name>A0A066VTZ4_TILAU</name>
<evidence type="ECO:0000256" key="3">
    <source>
        <dbReference type="ARBA" id="ARBA00022692"/>
    </source>
</evidence>
<dbReference type="InterPro" id="IPR036938">
    <property type="entry name" value="PAP2/HPO_sf"/>
</dbReference>
<dbReference type="EMBL" id="JMSN01000046">
    <property type="protein sequence ID" value="KDN44931.1"/>
    <property type="molecule type" value="Genomic_DNA"/>
</dbReference>
<evidence type="ECO:0000256" key="6">
    <source>
        <dbReference type="SAM" id="MobiDB-lite"/>
    </source>
</evidence>
<dbReference type="RefSeq" id="XP_013242998.1">
    <property type="nucleotide sequence ID" value="XM_013387544.1"/>
</dbReference>
<feature type="region of interest" description="Disordered" evidence="6">
    <location>
        <begin position="312"/>
        <end position="346"/>
    </location>
</feature>
<evidence type="ECO:0000256" key="5">
    <source>
        <dbReference type="ARBA" id="ARBA00023136"/>
    </source>
</evidence>
<dbReference type="GO" id="GO:0008195">
    <property type="term" value="F:phosphatidate phosphatase activity"/>
    <property type="evidence" value="ECO:0007669"/>
    <property type="project" value="TreeGrafter"/>
</dbReference>
<dbReference type="Gene3D" id="1.20.144.10">
    <property type="entry name" value="Phosphatidic acid phosphatase type 2/haloperoxidase"/>
    <property type="match status" value="1"/>
</dbReference>
<gene>
    <name evidence="9" type="ORF">K437DRAFT_256795</name>
</gene>
<dbReference type="GO" id="GO:0004601">
    <property type="term" value="F:peroxidase activity"/>
    <property type="evidence" value="ECO:0007669"/>
    <property type="project" value="UniProtKB-KW"/>
</dbReference>
<keyword evidence="3 7" id="KW-0812">Transmembrane</keyword>
<dbReference type="OMA" id="WFSYRRY"/>
<feature type="transmembrane region" description="Helical" evidence="7">
    <location>
        <begin position="39"/>
        <end position="59"/>
    </location>
</feature>
<feature type="transmembrane region" description="Helical" evidence="7">
    <location>
        <begin position="121"/>
        <end position="142"/>
    </location>
</feature>
<keyword evidence="4 7" id="KW-1133">Transmembrane helix</keyword>
<dbReference type="HOGENOM" id="CLU_021458_6_0_1"/>
<feature type="domain" description="Phosphatidic acid phosphatase type 2/haloperoxidase" evidence="8">
    <location>
        <begin position="119"/>
        <end position="267"/>
    </location>
</feature>
<feature type="transmembrane region" description="Helical" evidence="7">
    <location>
        <begin position="222"/>
        <end position="240"/>
    </location>
</feature>
<dbReference type="PANTHER" id="PTHR10165">
    <property type="entry name" value="LIPID PHOSPHATE PHOSPHATASE"/>
    <property type="match status" value="1"/>
</dbReference>
<dbReference type="GeneID" id="25264523"/>
<dbReference type="CDD" id="cd03390">
    <property type="entry name" value="PAP2_containing_1_like"/>
    <property type="match status" value="1"/>
</dbReference>
<dbReference type="Pfam" id="PF01569">
    <property type="entry name" value="PAP2"/>
    <property type="match status" value="1"/>
</dbReference>
<comment type="similarity">
    <text evidence="2">Belongs to the PA-phosphatase related phosphoesterase family.</text>
</comment>
<dbReference type="GO" id="GO:0016020">
    <property type="term" value="C:membrane"/>
    <property type="evidence" value="ECO:0007669"/>
    <property type="project" value="UniProtKB-SubCell"/>
</dbReference>